<dbReference type="EMBL" id="CP158587">
    <property type="protein sequence ID" value="XCA34005.1"/>
    <property type="molecule type" value="Genomic_DNA"/>
</dbReference>
<accession>A0AAU7YMK6</accession>
<name>A0AAU7YMK6_9RICK</name>
<evidence type="ECO:0000313" key="1">
    <source>
        <dbReference type="EMBL" id="XCA34005.1"/>
    </source>
</evidence>
<gene>
    <name evidence="1" type="ORF">ABS861_00875</name>
</gene>
<dbReference type="AlphaFoldDB" id="A0AAU7YMK6"/>
<proteinExistence type="predicted"/>
<organism evidence="1">
    <name type="scientific">Wolbachia endosymbiont of Oeneis ivallda</name>
    <dbReference type="NCBI Taxonomy" id="3171168"/>
    <lineage>
        <taxon>Bacteria</taxon>
        <taxon>Pseudomonadati</taxon>
        <taxon>Pseudomonadota</taxon>
        <taxon>Alphaproteobacteria</taxon>
        <taxon>Rickettsiales</taxon>
        <taxon>Anaplasmataceae</taxon>
        <taxon>Wolbachieae</taxon>
        <taxon>Wolbachia</taxon>
    </lineage>
</organism>
<sequence>MTPLEEALHFAVIRGDIVMGKAVIQYILEHDSCWPIRLDKPSFLNDQEELSNYWDEYKAQVKELHDIVGDRIYLTGERSTRPIQ</sequence>
<protein>
    <submittedName>
        <fullName evidence="1">Uncharacterized protein</fullName>
    </submittedName>
</protein>
<reference evidence="1" key="1">
    <citation type="submission" date="2024-06" db="EMBL/GenBank/DDBJ databases">
        <title>Genome assembly of the Oeneis chryxus ivallda.</title>
        <authorList>
            <person name="MacDonald Z."/>
            <person name="Shaffer H.B."/>
            <person name="Gillespie T."/>
            <person name="Marimuthu M.P.A."/>
            <person name="Nguyen O."/>
            <person name="Fairbairn C.W."/>
            <person name="Seligmann W.E."/>
            <person name="Escalona M."/>
            <person name="Miller C."/>
            <person name="Toffelmier E."/>
        </authorList>
    </citation>
    <scope>NUCLEOTIDE SEQUENCE</scope>
    <source>
        <strain evidence="1">CCGP_102_HBS-TG_Oc004</strain>
    </source>
</reference>